<dbReference type="Proteomes" id="UP000266206">
    <property type="component" value="Unassembled WGS sequence"/>
</dbReference>
<dbReference type="GO" id="GO:0005886">
    <property type="term" value="C:plasma membrane"/>
    <property type="evidence" value="ECO:0007669"/>
    <property type="project" value="UniProtKB-SubCell"/>
</dbReference>
<dbReference type="SUPFAM" id="SSF53067">
    <property type="entry name" value="Actin-like ATPase domain"/>
    <property type="match status" value="1"/>
</dbReference>
<feature type="coiled-coil region" evidence="10">
    <location>
        <begin position="199"/>
        <end position="226"/>
    </location>
</feature>
<evidence type="ECO:0000256" key="5">
    <source>
        <dbReference type="ARBA" id="ARBA00022519"/>
    </source>
</evidence>
<evidence type="ECO:0000256" key="3">
    <source>
        <dbReference type="ARBA" id="ARBA00022448"/>
    </source>
</evidence>
<protein>
    <recommendedName>
        <fullName evidence="15">General secretion pathway protein GspL</fullName>
    </recommendedName>
</protein>
<evidence type="ECO:0000313" key="14">
    <source>
        <dbReference type="Proteomes" id="UP000266206"/>
    </source>
</evidence>
<dbReference type="GO" id="GO:0015627">
    <property type="term" value="C:type II protein secretion system complex"/>
    <property type="evidence" value="ECO:0007669"/>
    <property type="project" value="InterPro"/>
</dbReference>
<comment type="subcellular location">
    <subcellularLocation>
        <location evidence="1">Cell inner membrane</location>
        <topology evidence="1">Single-pass membrane protein</topology>
    </subcellularLocation>
</comment>
<dbReference type="InterPro" id="IPR025691">
    <property type="entry name" value="GspL_pp_dom"/>
</dbReference>
<dbReference type="InterPro" id="IPR043129">
    <property type="entry name" value="ATPase_NBD"/>
</dbReference>
<dbReference type="Pfam" id="PF05134">
    <property type="entry name" value="T2SSL"/>
    <property type="match status" value="1"/>
</dbReference>
<feature type="domain" description="GspL periplasmic" evidence="12">
    <location>
        <begin position="181"/>
        <end position="317"/>
    </location>
</feature>
<sequence>MKTRLRLALPKLDQIDRTTKVTFALFERGGRLLRSGEQALESLAQGTGADWVEVILHPDDAVVATVQVPPVRSSQREDAINACVEPLTLSNIEDLCIAYGPRGSEGGVDVAWVDRKAVLHVWQMLESLGLNVQRITPLAHALPQRDPDPGRQLTLPVDARWQTPLPDWSFARPKWRPHSPVRQWKSTLYWVAAAVLVWLAGLQLYANQLNREMEGLRDQAVREVQNAFPQMSVVIDPLRQAQNERDALLRATGTAVQSDFIPLGLDVAALLGPYDIQLEALRYQDQVLALELVENAGAGAAFETVRQTAEQQGLTLSRDEGTHNNIWRFSRNQVSEGAQR</sequence>
<dbReference type="EMBL" id="NQYH01000001">
    <property type="protein sequence ID" value="RIY42526.1"/>
    <property type="molecule type" value="Genomic_DNA"/>
</dbReference>
<evidence type="ECO:0000259" key="11">
    <source>
        <dbReference type="Pfam" id="PF05134"/>
    </source>
</evidence>
<keyword evidence="5" id="KW-0997">Cell inner membrane</keyword>
<keyword evidence="8" id="KW-1133">Transmembrane helix</keyword>
<keyword evidence="6" id="KW-0812">Transmembrane</keyword>
<evidence type="ECO:0000256" key="8">
    <source>
        <dbReference type="ARBA" id="ARBA00022989"/>
    </source>
</evidence>
<dbReference type="Pfam" id="PF12693">
    <property type="entry name" value="GspL_C"/>
    <property type="match status" value="1"/>
</dbReference>
<gene>
    <name evidence="13" type="ORF">CJP73_03595</name>
</gene>
<evidence type="ECO:0008006" key="15">
    <source>
        <dbReference type="Google" id="ProtNLM"/>
    </source>
</evidence>
<accession>A0A3A1YYB1</accession>
<reference evidence="13 14" key="1">
    <citation type="submission" date="2017-08" db="EMBL/GenBank/DDBJ databases">
        <title>Pusillimonas indicus sp. nov., a member of the family Alcaligenaceae isolated from surface seawater.</title>
        <authorList>
            <person name="Li J."/>
        </authorList>
    </citation>
    <scope>NUCLEOTIDE SEQUENCE [LARGE SCALE GENOMIC DNA]</scope>
    <source>
        <strain evidence="13 14">L52-1-41</strain>
    </source>
</reference>
<dbReference type="Gene3D" id="3.30.420.380">
    <property type="match status" value="1"/>
</dbReference>
<evidence type="ECO:0000256" key="9">
    <source>
        <dbReference type="ARBA" id="ARBA00023136"/>
    </source>
</evidence>
<keyword evidence="4" id="KW-1003">Cell membrane</keyword>
<proteinExistence type="inferred from homology"/>
<dbReference type="GO" id="GO:0009276">
    <property type="term" value="C:Gram-negative-bacterium-type cell wall"/>
    <property type="evidence" value="ECO:0007669"/>
    <property type="project" value="InterPro"/>
</dbReference>
<evidence type="ECO:0000256" key="7">
    <source>
        <dbReference type="ARBA" id="ARBA00022927"/>
    </source>
</evidence>
<comment type="caution">
    <text evidence="13">The sequence shown here is derived from an EMBL/GenBank/DDBJ whole genome shotgun (WGS) entry which is preliminary data.</text>
</comment>
<dbReference type="OrthoDB" id="7022366at2"/>
<feature type="domain" description="GspL cytoplasmic actin-ATPase-like" evidence="11">
    <location>
        <begin position="35"/>
        <end position="145"/>
    </location>
</feature>
<evidence type="ECO:0000256" key="6">
    <source>
        <dbReference type="ARBA" id="ARBA00022692"/>
    </source>
</evidence>
<dbReference type="InterPro" id="IPR024230">
    <property type="entry name" value="GspL_cyto_dom"/>
</dbReference>
<evidence type="ECO:0000256" key="10">
    <source>
        <dbReference type="SAM" id="Coils"/>
    </source>
</evidence>
<keyword evidence="7" id="KW-0653">Protein transport</keyword>
<dbReference type="NCBIfam" id="TIGR01709">
    <property type="entry name" value="typeII_sec_gspL"/>
    <property type="match status" value="2"/>
</dbReference>
<evidence type="ECO:0000256" key="1">
    <source>
        <dbReference type="ARBA" id="ARBA00004377"/>
    </source>
</evidence>
<dbReference type="RefSeq" id="WP_119515468.1">
    <property type="nucleotide sequence ID" value="NZ_NQYH01000001.1"/>
</dbReference>
<keyword evidence="3" id="KW-0813">Transport</keyword>
<comment type="similarity">
    <text evidence="2">Belongs to the GSP L family.</text>
</comment>
<evidence type="ECO:0000313" key="13">
    <source>
        <dbReference type="EMBL" id="RIY42526.1"/>
    </source>
</evidence>
<evidence type="ECO:0000259" key="12">
    <source>
        <dbReference type="Pfam" id="PF12693"/>
    </source>
</evidence>
<dbReference type="AlphaFoldDB" id="A0A3A1YYB1"/>
<evidence type="ECO:0000256" key="2">
    <source>
        <dbReference type="ARBA" id="ARBA00005318"/>
    </source>
</evidence>
<keyword evidence="9" id="KW-0472">Membrane</keyword>
<keyword evidence="10" id="KW-0175">Coiled coil</keyword>
<organism evidence="13 14">
    <name type="scientific">Neopusillimonas maritima</name>
    <dbReference type="NCBI Taxonomy" id="2026239"/>
    <lineage>
        <taxon>Bacteria</taxon>
        <taxon>Pseudomonadati</taxon>
        <taxon>Pseudomonadota</taxon>
        <taxon>Betaproteobacteria</taxon>
        <taxon>Burkholderiales</taxon>
        <taxon>Alcaligenaceae</taxon>
        <taxon>Neopusillimonas</taxon>
    </lineage>
</organism>
<name>A0A3A1YYB1_9BURK</name>
<dbReference type="InterPro" id="IPR007812">
    <property type="entry name" value="T2SS_protein-GspL"/>
</dbReference>
<dbReference type="GO" id="GO:0015628">
    <property type="term" value="P:protein secretion by the type II secretion system"/>
    <property type="evidence" value="ECO:0007669"/>
    <property type="project" value="InterPro"/>
</dbReference>
<evidence type="ECO:0000256" key="4">
    <source>
        <dbReference type="ARBA" id="ARBA00022475"/>
    </source>
</evidence>